<comment type="caution">
    <text evidence="6">The sequence shown here is derived from an EMBL/GenBank/DDBJ whole genome shotgun (WGS) entry which is preliminary data.</text>
</comment>
<dbReference type="Gene3D" id="1.10.10.60">
    <property type="entry name" value="Homeodomain-like"/>
    <property type="match status" value="1"/>
</dbReference>
<name>A0ABM9EHD8_9HYPH</name>
<dbReference type="Pfam" id="PF02311">
    <property type="entry name" value="AraC_binding"/>
    <property type="match status" value="1"/>
</dbReference>
<dbReference type="SUPFAM" id="SSF51215">
    <property type="entry name" value="Regulatory protein AraC"/>
    <property type="match status" value="1"/>
</dbReference>
<dbReference type="PROSITE" id="PS00041">
    <property type="entry name" value="HTH_ARAC_FAMILY_1"/>
    <property type="match status" value="1"/>
</dbReference>
<evidence type="ECO:0000256" key="1">
    <source>
        <dbReference type="ARBA" id="ARBA00023015"/>
    </source>
</evidence>
<keyword evidence="7" id="KW-1185">Reference proteome</keyword>
<dbReference type="SMART" id="SM00342">
    <property type="entry name" value="HTH_ARAC"/>
    <property type="match status" value="1"/>
</dbReference>
<dbReference type="EMBL" id="CAKXZT010000169">
    <property type="protein sequence ID" value="CAH2408779.1"/>
    <property type="molecule type" value="Genomic_DNA"/>
</dbReference>
<keyword evidence="2" id="KW-0238">DNA-binding</keyword>
<dbReference type="InterPro" id="IPR009057">
    <property type="entry name" value="Homeodomain-like_sf"/>
</dbReference>
<dbReference type="SUPFAM" id="SSF46689">
    <property type="entry name" value="Homeodomain-like"/>
    <property type="match status" value="2"/>
</dbReference>
<evidence type="ECO:0000313" key="7">
    <source>
        <dbReference type="Proteomes" id="UP001153050"/>
    </source>
</evidence>
<feature type="domain" description="HTH araC/xylS-type" evidence="5">
    <location>
        <begin position="181"/>
        <end position="278"/>
    </location>
</feature>
<keyword evidence="4" id="KW-0804">Transcription</keyword>
<accession>A0ABM9EHD8</accession>
<dbReference type="PANTHER" id="PTHR46796">
    <property type="entry name" value="HTH-TYPE TRANSCRIPTIONAL ACTIVATOR RHAS-RELATED"/>
    <property type="match status" value="1"/>
</dbReference>
<protein>
    <submittedName>
        <fullName evidence="6">L-rhamnose operon transcriptional activator RhaR</fullName>
    </submittedName>
</protein>
<dbReference type="InterPro" id="IPR037923">
    <property type="entry name" value="HTH-like"/>
</dbReference>
<dbReference type="PROSITE" id="PS01124">
    <property type="entry name" value="HTH_ARAC_FAMILY_2"/>
    <property type="match status" value="1"/>
</dbReference>
<dbReference type="InterPro" id="IPR020449">
    <property type="entry name" value="Tscrpt_reg_AraC-type_HTH"/>
</dbReference>
<dbReference type="PANTHER" id="PTHR46796:SF2">
    <property type="entry name" value="TRANSCRIPTIONAL REGULATORY PROTEIN"/>
    <property type="match status" value="1"/>
</dbReference>
<keyword evidence="3" id="KW-0010">Activator</keyword>
<proteinExistence type="predicted"/>
<evidence type="ECO:0000259" key="5">
    <source>
        <dbReference type="PROSITE" id="PS01124"/>
    </source>
</evidence>
<dbReference type="RefSeq" id="WP_254021992.1">
    <property type="nucleotide sequence ID" value="NZ_CAKXZT010000169.1"/>
</dbReference>
<dbReference type="InterPro" id="IPR003313">
    <property type="entry name" value="AraC-bd"/>
</dbReference>
<dbReference type="InterPro" id="IPR018060">
    <property type="entry name" value="HTH_AraC"/>
</dbReference>
<evidence type="ECO:0000256" key="3">
    <source>
        <dbReference type="ARBA" id="ARBA00023159"/>
    </source>
</evidence>
<gene>
    <name evidence="6" type="ORF">MES5069_700007</name>
</gene>
<evidence type="ECO:0000256" key="2">
    <source>
        <dbReference type="ARBA" id="ARBA00023125"/>
    </source>
</evidence>
<sequence length="285" mass="31891">MKQSRSGNNQSRTWSDEALEATEFLFADYRDFAFPPHVHETFGIGVIEAGGQQFRPGRAPSLIMPADTLCVFNPGLVHEGRPATEQGWRYRMFYPSATLVARALEEAQDRTVGGEWGFAHHVIDDPELYREFENLHVSSQLRETLLERETRIAVFLRRLFKRHGNFSPVGTLARVAPRTVGIVRDYLHANAESQVSITDLAQAAGVSSTQVIRSFSAGTGMPPHSYLVSLRVERAKVLLRAGTSLAETALEVGFSDQSQFTRHFKRLTGMTPGQFAAETSLQRRR</sequence>
<dbReference type="InterPro" id="IPR050204">
    <property type="entry name" value="AraC_XylS_family_regulators"/>
</dbReference>
<dbReference type="Pfam" id="PF12833">
    <property type="entry name" value="HTH_18"/>
    <property type="match status" value="1"/>
</dbReference>
<dbReference type="PRINTS" id="PR00032">
    <property type="entry name" value="HTHARAC"/>
</dbReference>
<reference evidence="6 7" key="1">
    <citation type="submission" date="2022-03" db="EMBL/GenBank/DDBJ databases">
        <authorList>
            <person name="Brunel B."/>
        </authorList>
    </citation>
    <scope>NUCLEOTIDE SEQUENCE [LARGE SCALE GENOMIC DNA]</scope>
    <source>
        <strain evidence="6">STM5069sample</strain>
    </source>
</reference>
<evidence type="ECO:0000313" key="6">
    <source>
        <dbReference type="EMBL" id="CAH2408779.1"/>
    </source>
</evidence>
<dbReference type="Proteomes" id="UP001153050">
    <property type="component" value="Unassembled WGS sequence"/>
</dbReference>
<dbReference type="InterPro" id="IPR018062">
    <property type="entry name" value="HTH_AraC-typ_CS"/>
</dbReference>
<organism evidence="6 7">
    <name type="scientific">Mesorhizobium escarrei</name>
    <dbReference type="NCBI Taxonomy" id="666018"/>
    <lineage>
        <taxon>Bacteria</taxon>
        <taxon>Pseudomonadati</taxon>
        <taxon>Pseudomonadota</taxon>
        <taxon>Alphaproteobacteria</taxon>
        <taxon>Hyphomicrobiales</taxon>
        <taxon>Phyllobacteriaceae</taxon>
        <taxon>Mesorhizobium</taxon>
    </lineage>
</organism>
<keyword evidence="1" id="KW-0805">Transcription regulation</keyword>
<evidence type="ECO:0000256" key="4">
    <source>
        <dbReference type="ARBA" id="ARBA00023163"/>
    </source>
</evidence>